<dbReference type="AlphaFoldDB" id="B8HRA1"/>
<proteinExistence type="predicted"/>
<dbReference type="InterPro" id="IPR011335">
    <property type="entry name" value="Restrct_endonuc-II-like"/>
</dbReference>
<dbReference type="InterPro" id="IPR008538">
    <property type="entry name" value="Uma2"/>
</dbReference>
<dbReference type="PANTHER" id="PTHR35400">
    <property type="entry name" value="SLR1083 PROTEIN"/>
    <property type="match status" value="1"/>
</dbReference>
<evidence type="ECO:0000259" key="1">
    <source>
        <dbReference type="Pfam" id="PF05685"/>
    </source>
</evidence>
<dbReference type="Gene3D" id="3.90.1570.10">
    <property type="entry name" value="tt1808, chain A"/>
    <property type="match status" value="1"/>
</dbReference>
<dbReference type="OrthoDB" id="511724at2"/>
<dbReference type="Pfam" id="PF05685">
    <property type="entry name" value="Uma2"/>
    <property type="match status" value="1"/>
</dbReference>
<organism evidence="2">
    <name type="scientific">Cyanothece sp. (strain PCC 7425 / ATCC 29141)</name>
    <dbReference type="NCBI Taxonomy" id="395961"/>
    <lineage>
        <taxon>Bacteria</taxon>
        <taxon>Bacillati</taxon>
        <taxon>Cyanobacteriota</taxon>
        <taxon>Cyanophyceae</taxon>
        <taxon>Gomontiellales</taxon>
        <taxon>Cyanothecaceae</taxon>
        <taxon>Cyanothece</taxon>
    </lineage>
</organism>
<dbReference type="InterPro" id="IPR012296">
    <property type="entry name" value="Nuclease_put_TT1808"/>
</dbReference>
<dbReference type="STRING" id="395961.Cyan7425_1720"/>
<protein>
    <recommendedName>
        <fullName evidence="1">Putative restriction endonuclease domain-containing protein</fullName>
    </recommendedName>
</protein>
<name>B8HRA1_CYAP4</name>
<dbReference type="EMBL" id="CP001344">
    <property type="protein sequence ID" value="ACL44089.1"/>
    <property type="molecule type" value="Genomic_DNA"/>
</dbReference>
<dbReference type="CDD" id="cd06260">
    <property type="entry name" value="DUF820-like"/>
    <property type="match status" value="1"/>
</dbReference>
<evidence type="ECO:0000313" key="2">
    <source>
        <dbReference type="EMBL" id="ACL44089.1"/>
    </source>
</evidence>
<dbReference type="PANTHER" id="PTHR35400:SF1">
    <property type="entry name" value="SLR1083 PROTEIN"/>
    <property type="match status" value="1"/>
</dbReference>
<feature type="domain" description="Putative restriction endonuclease" evidence="1">
    <location>
        <begin position="26"/>
        <end position="186"/>
    </location>
</feature>
<gene>
    <name evidence="2" type="ordered locus">Cyan7425_1720</name>
</gene>
<dbReference type="KEGG" id="cyn:Cyan7425_1720"/>
<accession>B8HRA1</accession>
<dbReference type="HOGENOM" id="CLU_076312_2_0_3"/>
<dbReference type="eggNOG" id="COG4636">
    <property type="taxonomic scope" value="Bacteria"/>
</dbReference>
<reference evidence="2" key="1">
    <citation type="submission" date="2009-01" db="EMBL/GenBank/DDBJ databases">
        <title>Complete sequence of chromosome Cyanothece sp. PCC 7425.</title>
        <authorList>
            <consortium name="US DOE Joint Genome Institute"/>
            <person name="Lucas S."/>
            <person name="Copeland A."/>
            <person name="Lapidus A."/>
            <person name="Glavina del Rio T."/>
            <person name="Dalin E."/>
            <person name="Tice H."/>
            <person name="Bruce D."/>
            <person name="Goodwin L."/>
            <person name="Pitluck S."/>
            <person name="Sims D."/>
            <person name="Meineke L."/>
            <person name="Brettin T."/>
            <person name="Detter J.C."/>
            <person name="Han C."/>
            <person name="Larimer F."/>
            <person name="Land M."/>
            <person name="Hauser L."/>
            <person name="Kyrpides N."/>
            <person name="Ovchinnikova G."/>
            <person name="Liberton M."/>
            <person name="Stoeckel J."/>
            <person name="Banerjee A."/>
            <person name="Singh A."/>
            <person name="Page L."/>
            <person name="Sato H."/>
            <person name="Zhao L."/>
            <person name="Sherman L."/>
            <person name="Pakrasi H."/>
            <person name="Richardson P."/>
        </authorList>
    </citation>
    <scope>NUCLEOTIDE SEQUENCE</scope>
    <source>
        <strain evidence="2">PCC 7425</strain>
    </source>
</reference>
<dbReference type="SUPFAM" id="SSF52980">
    <property type="entry name" value="Restriction endonuclease-like"/>
    <property type="match status" value="1"/>
</dbReference>
<sequence>MSSELSIPQKNFPLAIPREPVWRLSVEKYHQMIHCGILTDDDPVELLEGWLVYKMPKNPPHRIATKLIRDALAELLPSGWYVDTQEPITLADSEPEPDVMVVQGQTRDYSDRHPGGEAVALVIEVADSTLERDRNIKKALYARAGIPIYWIVNLNNNSIEVYSQPEDPDGRATYQEERVYQASEFIPVIIGNQNKIAESIGKLKIENLLP</sequence>